<feature type="domain" description="Integrase catalytic" evidence="7">
    <location>
        <begin position="405"/>
        <end position="572"/>
    </location>
</feature>
<evidence type="ECO:0000256" key="1">
    <source>
        <dbReference type="ARBA" id="ARBA00022670"/>
    </source>
</evidence>
<dbReference type="Pfam" id="PF25597">
    <property type="entry name" value="SH3_retrovirus"/>
    <property type="match status" value="1"/>
</dbReference>
<reference evidence="8" key="2">
    <citation type="submission" date="2022-01" db="EMBL/GenBank/DDBJ databases">
        <authorList>
            <person name="Yamashiro T."/>
            <person name="Shiraishi A."/>
            <person name="Satake H."/>
            <person name="Nakayama K."/>
        </authorList>
    </citation>
    <scope>NUCLEOTIDE SEQUENCE</scope>
</reference>
<protein>
    <submittedName>
        <fullName evidence="8">Ribonuclease H-like domain-containing protein</fullName>
    </submittedName>
</protein>
<dbReference type="PANTHER" id="PTHR42648:SF32">
    <property type="entry name" value="RIBONUCLEASE H-LIKE DOMAIN, GAG-PRE-INTEGRASE DOMAIN PROTEIN-RELATED"/>
    <property type="match status" value="1"/>
</dbReference>
<gene>
    <name evidence="8" type="ORF">Tco_0707694</name>
</gene>
<evidence type="ECO:0000256" key="5">
    <source>
        <dbReference type="SAM" id="Coils"/>
    </source>
</evidence>
<evidence type="ECO:0000256" key="4">
    <source>
        <dbReference type="ARBA" id="ARBA00022801"/>
    </source>
</evidence>
<dbReference type="InterPro" id="IPR013103">
    <property type="entry name" value="RVT_2"/>
</dbReference>
<keyword evidence="5" id="KW-0175">Coiled coil</keyword>
<evidence type="ECO:0000256" key="3">
    <source>
        <dbReference type="ARBA" id="ARBA00022750"/>
    </source>
</evidence>
<dbReference type="Pfam" id="PF00665">
    <property type="entry name" value="rve"/>
    <property type="match status" value="1"/>
</dbReference>
<dbReference type="PANTHER" id="PTHR42648">
    <property type="entry name" value="TRANSPOSASE, PUTATIVE-RELATED"/>
    <property type="match status" value="1"/>
</dbReference>
<dbReference type="SUPFAM" id="SSF53098">
    <property type="entry name" value="Ribonuclease H-like"/>
    <property type="match status" value="1"/>
</dbReference>
<keyword evidence="4" id="KW-0378">Hydrolase</keyword>
<dbReference type="PROSITE" id="PS50994">
    <property type="entry name" value="INTEGRASE"/>
    <property type="match status" value="1"/>
</dbReference>
<dbReference type="Pfam" id="PF22936">
    <property type="entry name" value="Pol_BBD"/>
    <property type="match status" value="1"/>
</dbReference>
<keyword evidence="1" id="KW-0645">Protease</keyword>
<feature type="region of interest" description="Disordered" evidence="6">
    <location>
        <begin position="1992"/>
        <end position="2060"/>
    </location>
</feature>
<dbReference type="CDD" id="cd09272">
    <property type="entry name" value="RNase_HI_RT_Ty1"/>
    <property type="match status" value="1"/>
</dbReference>
<comment type="caution">
    <text evidence="8">The sequence shown here is derived from an EMBL/GenBank/DDBJ whole genome shotgun (WGS) entry which is preliminary data.</text>
</comment>
<dbReference type="InterPro" id="IPR012337">
    <property type="entry name" value="RNaseH-like_sf"/>
</dbReference>
<dbReference type="Proteomes" id="UP001151760">
    <property type="component" value="Unassembled WGS sequence"/>
</dbReference>
<dbReference type="InterPro" id="IPR054722">
    <property type="entry name" value="PolX-like_BBD"/>
</dbReference>
<feature type="compositionally biased region" description="Polar residues" evidence="6">
    <location>
        <begin position="1833"/>
        <end position="1851"/>
    </location>
</feature>
<dbReference type="Pfam" id="PF04827">
    <property type="entry name" value="Plant_tran"/>
    <property type="match status" value="1"/>
</dbReference>
<dbReference type="InterPro" id="IPR039537">
    <property type="entry name" value="Retrotran_Ty1/copia-like"/>
</dbReference>
<dbReference type="EMBL" id="BQNB010010260">
    <property type="protein sequence ID" value="GJS74853.1"/>
    <property type="molecule type" value="Genomic_DNA"/>
</dbReference>
<dbReference type="Gene3D" id="3.30.420.10">
    <property type="entry name" value="Ribonuclease H-like superfamily/Ribonuclease H"/>
    <property type="match status" value="1"/>
</dbReference>
<feature type="region of interest" description="Disordered" evidence="6">
    <location>
        <begin position="1752"/>
        <end position="1852"/>
    </location>
</feature>
<sequence>MGCLPRSACLRSLCLTRHLNLLDIREGLEIWDTMRVKEEDSIADVENAVFDLGVMDSLCFLFVDQRVFIGMITKFIKFIELNFPVITRGFDIKVGSGYQQKDKKPSQNDKTEHGMEKTVQNQGQISTVKASSTKNFSTARQSFNKQLVLTSTAMKVNTVKPIVNRVRPANVFHKTHSPSSRPFKKTTVLRTKFSNQKLNTAKDYPHRALKNKGIVDSGCSRHMTGNKAYLAEFQDFNGGPVAFGGSKGYITGKGKIKTGKLDFEDVCFVKELQHFNLFSVSQMCDKKNKVLFTNSECLVLSSEFKLPDENQVLLKIPRQNNMYSFNLENIVPSGGLACLIAKATTDESNKWHRRLGHVNFKNLNKLVKGNLVRGLPSKLFQNDHTCVACQKGKQHKASCKAKTVSSISHSLQLLHMDLFGPTSVRSLNHKTYCLVITDDFSRFSWVFFLRTKDETSAILKDFIRQIENQLNQKVKTIRCDNGTEFKNRDVIEFCGSKGIKREYSNARTPQQNGVAERKNRTLIEAARTMLADSFLPNTFWAEAVSTACYVLNRVLVTKPHNKTPYELLTGKIPIISYIRPFGCHVTILNTIDHLGKFAGKSDEGFLVGYSLQSKAFRVYNLETKRVEENLHITFLENKPNVAGKGPTWLFDLDYLTDSMNYHPIRSENQANHHAGQQEANQNAGTEDIINAGDSEKEDESAQDCFVLPIWPSYSSIITPALKSDDKREGPREEEHVFMDELERLKRQEKEANEEAEALRKKFEQETENLVIQAGAAKPSSTNIFSTVSTPAKASSTYLVITVSIPVSTASPHEGLSLSDPTNPEEDDLEIPPLEDIYQNSTNGIFTTSSYDDDGVAADFINLEIVMNVSHIPISRIHSSHPSALILGDPTSAVQARSKVNKSSRAHAFVSYVQKQKRNHYKDFQHCLFACFLSQHEPKKISEALEDESWVDAMQEELLQFKIQKVWVLVDLPYGKKAISTKWVYRNKKDERGVVVINKARLVAQGHRQEEGIDYDEVFAPVARIEAIRIFLAFASYMGFIVHQMDVKSAFLYGKIDKEVYVSQPPGFLDPKHPHKVYKVVKALYGLHQAPRAWYATLSTFLLKNGYRRGTIDKTLFIKKDKHDIILVQVYVDDIIFGSTKKSWCDEFEALMKSKFQMSSMGELTFFLGLQVKQKEDGIFISQDKYVAEILKKFDFANVKTASTPIETQKPLVKDEEASDVDVHLYRSMIGSLMYLTASRPDIMFAVCACSRFQVTPKSSHLSAVKRIFRYLKGKPKLGLWYPRVSSFDLESYSDSDYAGANLDRKSTTGGCQFLGRRLISWQCKKQTIVATSTTEAEYVAAASCCGQVLWIQNQMLDYGFNFMNTKIYIDNESTICIVKNPVYHSKTKHIAIRHHFIRDAYEKKLIQVLKIHTDDNVADLLTKAFDVSRLIELRESLRRVIDGTEALLILTLFILWLNKVSTDSAKLVPLGKVCTAIETLKKNTAKALISLLTTISLSTTMAVLDSCPKHNMVAYLEKSEGNAEFHEIIDFLKRSSIHHALTVSPVVSTTFVEQFWTSAKSKIINNVRHITAKVAGKSVSISEASIRSDLLFDDADGIDSLPNQAIFDAIQLMGYEGDLTVLTFNKALFSPQWRFLFHTMNHCLSSKSTSWDQIPTNIATAVICLTSNQKYNFSKLIFDGMLRHLDAKKKFVMYPRFISIFLGKQLANVSVPLDHFPVNTLTSKVFSFMVKKGKHFSGKVTPLFATMLVQPTQDEGAPSERPSEAQPTPSPAPTSEVPHEPQTDSSPAPTSEVPNEPQTDSSPAHTSEVPIEQQTDPSPRPSPSPIIPDSIPETSGGNLGGHSSSDKSLSGNEGEMTLQSVYDLCLSLCAQVSDQAKEIQHLKAQIKKLKKQAKPVIHHHRAWLKSVSLKQRLTRKSFPKKQRVHKESVSKQGRKFAKGEPSVQRDPLFDELPEDTVDHMETENAQDVGRTREMVDEDKEIDENILSTEDVLSTDKEKVSTERPIVSIDGSKVSTDRQIKGTDEQNKGTEEKIESTDGQRKGTEDHTEEGSAIQATQTPTFTIFGDDETIAKVLLNMSQAKAVSREKEKGVELKDIEETDRPSPTSTRSLLTLKPLPKIDQKDKGKKKIKEDDESQSEFDGIPEAEKKFKQLKSDEEMTRKIQEEWEGEEERNRIAEEKATNEALIRNFDDIKARIEADRLLAEKLQEQEREQFTIEERAKFLHDTIAAQRKFLAQQRSEAIRNRPPTKNQLRNQMMTYLKHVGNFKHSELKIKKFEEIQVLYEKIKRSDEDFISIGSAEDERLIKRMNEKGVDSSKSEVIKEESKEEVQEESKEEESTRKRKLGTRKKMKSRKRRYIQNTSEDDSEKENDELRLHLTIAPDEIWHAFFGVPGANNDNLNVLYDSSLFDDELADTASECPFVVNGHTYRKSYYLTDDIYLAWSTFVKLFSVARDEKCLKFKRVQEAARKHIKRAFEVLQVSRVVLYFADVTPLFENGTTAPSTA</sequence>
<feature type="region of interest" description="Disordered" evidence="6">
    <location>
        <begin position="1916"/>
        <end position="1948"/>
    </location>
</feature>
<dbReference type="SUPFAM" id="SSF56672">
    <property type="entry name" value="DNA/RNA polymerases"/>
    <property type="match status" value="1"/>
</dbReference>
<dbReference type="InterPro" id="IPR001584">
    <property type="entry name" value="Integrase_cat-core"/>
</dbReference>
<dbReference type="Pfam" id="PF07727">
    <property type="entry name" value="RVT_2"/>
    <property type="match status" value="1"/>
</dbReference>
<feature type="region of interest" description="Disordered" evidence="6">
    <location>
        <begin position="2079"/>
        <end position="2156"/>
    </location>
</feature>
<accession>A0ABQ4YD75</accession>
<feature type="coiled-coil region" evidence="5">
    <location>
        <begin position="734"/>
        <end position="772"/>
    </location>
</feature>
<feature type="compositionally biased region" description="Basic and acidic residues" evidence="6">
    <location>
        <begin position="100"/>
        <end position="116"/>
    </location>
</feature>
<feature type="compositionally biased region" description="Basic residues" evidence="6">
    <location>
        <begin position="2340"/>
        <end position="2357"/>
    </location>
</feature>
<dbReference type="InterPro" id="IPR036397">
    <property type="entry name" value="RNaseH_sf"/>
</dbReference>
<feature type="compositionally biased region" description="Basic and acidic residues" evidence="6">
    <location>
        <begin position="2310"/>
        <end position="2339"/>
    </location>
</feature>
<proteinExistence type="predicted"/>
<feature type="region of interest" description="Disordered" evidence="6">
    <location>
        <begin position="2310"/>
        <end position="2365"/>
    </location>
</feature>
<name>A0ABQ4YD75_9ASTR</name>
<feature type="region of interest" description="Disordered" evidence="6">
    <location>
        <begin position="97"/>
        <end position="124"/>
    </location>
</feature>
<feature type="compositionally biased region" description="Acidic residues" evidence="6">
    <location>
        <begin position="2132"/>
        <end position="2143"/>
    </location>
</feature>
<dbReference type="InterPro" id="IPR043502">
    <property type="entry name" value="DNA/RNA_pol_sf"/>
</dbReference>
<keyword evidence="2" id="KW-0479">Metal-binding</keyword>
<feature type="coiled-coil region" evidence="5">
    <location>
        <begin position="2175"/>
        <end position="2209"/>
    </location>
</feature>
<feature type="compositionally biased region" description="Basic and acidic residues" evidence="6">
    <location>
        <begin position="2014"/>
        <end position="2049"/>
    </location>
</feature>
<evidence type="ECO:0000313" key="9">
    <source>
        <dbReference type="Proteomes" id="UP001151760"/>
    </source>
</evidence>
<dbReference type="Pfam" id="PF13976">
    <property type="entry name" value="gag_pre-integrs"/>
    <property type="match status" value="1"/>
</dbReference>
<feature type="compositionally biased region" description="Polar residues" evidence="6">
    <location>
        <begin position="1783"/>
        <end position="1805"/>
    </location>
</feature>
<dbReference type="InterPro" id="IPR006912">
    <property type="entry name" value="Harbinger_derived_prot"/>
</dbReference>
<dbReference type="InterPro" id="IPR057670">
    <property type="entry name" value="SH3_retrovirus"/>
</dbReference>
<feature type="compositionally biased region" description="Basic and acidic residues" evidence="6">
    <location>
        <begin position="2144"/>
        <end position="2156"/>
    </location>
</feature>
<organism evidence="8 9">
    <name type="scientific">Tanacetum coccineum</name>
    <dbReference type="NCBI Taxonomy" id="301880"/>
    <lineage>
        <taxon>Eukaryota</taxon>
        <taxon>Viridiplantae</taxon>
        <taxon>Streptophyta</taxon>
        <taxon>Embryophyta</taxon>
        <taxon>Tracheophyta</taxon>
        <taxon>Spermatophyta</taxon>
        <taxon>Magnoliopsida</taxon>
        <taxon>eudicotyledons</taxon>
        <taxon>Gunneridae</taxon>
        <taxon>Pentapetalae</taxon>
        <taxon>asterids</taxon>
        <taxon>campanulids</taxon>
        <taxon>Asterales</taxon>
        <taxon>Asteraceae</taxon>
        <taxon>Asteroideae</taxon>
        <taxon>Anthemideae</taxon>
        <taxon>Anthemidinae</taxon>
        <taxon>Tanacetum</taxon>
    </lineage>
</organism>
<evidence type="ECO:0000256" key="6">
    <source>
        <dbReference type="SAM" id="MobiDB-lite"/>
    </source>
</evidence>
<feature type="compositionally biased region" description="Basic and acidic residues" evidence="6">
    <location>
        <begin position="2083"/>
        <end position="2101"/>
    </location>
</feature>
<evidence type="ECO:0000313" key="8">
    <source>
        <dbReference type="EMBL" id="GJS74853.1"/>
    </source>
</evidence>
<evidence type="ECO:0000256" key="2">
    <source>
        <dbReference type="ARBA" id="ARBA00022723"/>
    </source>
</evidence>
<keyword evidence="9" id="KW-1185">Reference proteome</keyword>
<evidence type="ECO:0000259" key="7">
    <source>
        <dbReference type="PROSITE" id="PS50994"/>
    </source>
</evidence>
<keyword evidence="3" id="KW-0064">Aspartyl protease</keyword>
<reference evidence="8" key="1">
    <citation type="journal article" date="2022" name="Int. J. Mol. Sci.">
        <title>Draft Genome of Tanacetum Coccineum: Genomic Comparison of Closely Related Tanacetum-Family Plants.</title>
        <authorList>
            <person name="Yamashiro T."/>
            <person name="Shiraishi A."/>
            <person name="Nakayama K."/>
            <person name="Satake H."/>
        </authorList>
    </citation>
    <scope>NUCLEOTIDE SEQUENCE</scope>
</reference>
<dbReference type="InterPro" id="IPR025724">
    <property type="entry name" value="GAG-pre-integrase_dom"/>
</dbReference>